<dbReference type="Gene3D" id="3.30.200.20">
    <property type="entry name" value="Phosphorylase Kinase, domain 1"/>
    <property type="match status" value="1"/>
</dbReference>
<feature type="region of interest" description="Disordered" evidence="1">
    <location>
        <begin position="198"/>
        <end position="231"/>
    </location>
</feature>
<dbReference type="InterPro" id="IPR000719">
    <property type="entry name" value="Prot_kinase_dom"/>
</dbReference>
<gene>
    <name evidence="4" type="ORF">V6N11_023061</name>
</gene>
<dbReference type="SUPFAM" id="SSF56112">
    <property type="entry name" value="Protein kinase-like (PK-like)"/>
    <property type="match status" value="1"/>
</dbReference>
<feature type="transmembrane region" description="Helical" evidence="2">
    <location>
        <begin position="415"/>
        <end position="438"/>
    </location>
</feature>
<keyword evidence="2" id="KW-1133">Transmembrane helix</keyword>
<evidence type="ECO:0000256" key="1">
    <source>
        <dbReference type="SAM" id="MobiDB-lite"/>
    </source>
</evidence>
<dbReference type="Proteomes" id="UP001396334">
    <property type="component" value="Unassembled WGS sequence"/>
</dbReference>
<name>A0ABR2TL21_9ROSI</name>
<dbReference type="InterPro" id="IPR011009">
    <property type="entry name" value="Kinase-like_dom_sf"/>
</dbReference>
<dbReference type="InterPro" id="IPR011047">
    <property type="entry name" value="Quinoprotein_ADH-like_sf"/>
</dbReference>
<dbReference type="SUPFAM" id="SSF50998">
    <property type="entry name" value="Quinoprotein alcohol dehydrogenase-like"/>
    <property type="match status" value="1"/>
</dbReference>
<feature type="compositionally biased region" description="Basic residues" evidence="1">
    <location>
        <begin position="459"/>
        <end position="468"/>
    </location>
</feature>
<dbReference type="EMBL" id="JBBPBN010000005">
    <property type="protein sequence ID" value="KAK9038176.1"/>
    <property type="molecule type" value="Genomic_DNA"/>
</dbReference>
<sequence>MKQRPRRLQFTQPAKQKPRQSKILKLQLRQKLEICPSKTTLCLDLPCEVAFLLFLVALTLCFLHAHRSGILRVRGRSLLSLSEQETELAARTDGTIVLRTKTSKRVIWSFASGSPIYTSYQAPPTLDNGNEAASRPTPSFFIDCGDDWELYAHVTRSNKMVCARFSASIFPEGAITVGSKRTTVYVVDTMTGKPLHVYKSPDSPSMLESDTKRTPLSDNGNGNKELLKSAASSTAPRRFHITRTDYTLHSFHLNSDKVSWSLMVSEIGAALLCHDVTFTENSTYEFPEIGSDFRLPFPCQSKGIVIREHDTAEYTSISHHGNPMLPLPAPNAPTSPVKLDSTSDDHHNRKMFLVADPESKLPLPPKVDKLLNFSQDSDNETSAPGFPLENNDSRVVVDIHDLRAPRTDKAIFAKYPVILSFILFFIILVAFIINHVLLAKKFAALKDRSVADINAAGPSKRKKSRRSGKSNGSIEDGFSPYGGDNKILLDLNKLVGCVDGRRIGKLIVSSTEIAKGSNGTIVLEGFYEGRAVAVKRLVQAHHDVAFKEIENLIASDQHPNIVRWHGVEYDQDFVYLALERCTCSVDDLIQIYSDTSRNPILSKDGHLQ</sequence>
<keyword evidence="2" id="KW-0812">Transmembrane</keyword>
<evidence type="ECO:0000259" key="3">
    <source>
        <dbReference type="PROSITE" id="PS50011"/>
    </source>
</evidence>
<keyword evidence="5" id="KW-1185">Reference proteome</keyword>
<feature type="domain" description="Protein kinase" evidence="3">
    <location>
        <begin position="507"/>
        <end position="608"/>
    </location>
</feature>
<dbReference type="InterPro" id="IPR045133">
    <property type="entry name" value="IRE1/2-like"/>
</dbReference>
<accession>A0ABR2TL21</accession>
<evidence type="ECO:0000256" key="2">
    <source>
        <dbReference type="SAM" id="Phobius"/>
    </source>
</evidence>
<proteinExistence type="predicted"/>
<evidence type="ECO:0000313" key="4">
    <source>
        <dbReference type="EMBL" id="KAK9038176.1"/>
    </source>
</evidence>
<reference evidence="4 5" key="1">
    <citation type="journal article" date="2024" name="G3 (Bethesda)">
        <title>Genome assembly of Hibiscus sabdariffa L. provides insights into metabolisms of medicinal natural products.</title>
        <authorList>
            <person name="Kim T."/>
        </authorList>
    </citation>
    <scope>NUCLEOTIDE SEQUENCE [LARGE SCALE GENOMIC DNA]</scope>
    <source>
        <strain evidence="4">TK-2024</strain>
        <tissue evidence="4">Old leaves</tissue>
    </source>
</reference>
<dbReference type="PROSITE" id="PS50011">
    <property type="entry name" value="PROTEIN_KINASE_DOM"/>
    <property type="match status" value="1"/>
</dbReference>
<dbReference type="PANTHER" id="PTHR13954:SF6">
    <property type="entry name" value="NON-SPECIFIC SERINE_THREONINE PROTEIN KINASE"/>
    <property type="match status" value="1"/>
</dbReference>
<comment type="caution">
    <text evidence="4">The sequence shown here is derived from an EMBL/GenBank/DDBJ whole genome shotgun (WGS) entry which is preliminary data.</text>
</comment>
<protein>
    <recommendedName>
        <fullName evidence="3">Protein kinase domain-containing protein</fullName>
    </recommendedName>
</protein>
<feature type="transmembrane region" description="Helical" evidence="2">
    <location>
        <begin position="41"/>
        <end position="65"/>
    </location>
</feature>
<dbReference type="PANTHER" id="PTHR13954">
    <property type="entry name" value="IRE1-RELATED"/>
    <property type="match status" value="1"/>
</dbReference>
<keyword evidence="2" id="KW-0472">Membrane</keyword>
<organism evidence="4 5">
    <name type="scientific">Hibiscus sabdariffa</name>
    <name type="common">roselle</name>
    <dbReference type="NCBI Taxonomy" id="183260"/>
    <lineage>
        <taxon>Eukaryota</taxon>
        <taxon>Viridiplantae</taxon>
        <taxon>Streptophyta</taxon>
        <taxon>Embryophyta</taxon>
        <taxon>Tracheophyta</taxon>
        <taxon>Spermatophyta</taxon>
        <taxon>Magnoliopsida</taxon>
        <taxon>eudicotyledons</taxon>
        <taxon>Gunneridae</taxon>
        <taxon>Pentapetalae</taxon>
        <taxon>rosids</taxon>
        <taxon>malvids</taxon>
        <taxon>Malvales</taxon>
        <taxon>Malvaceae</taxon>
        <taxon>Malvoideae</taxon>
        <taxon>Hibiscus</taxon>
    </lineage>
</organism>
<feature type="region of interest" description="Disordered" evidence="1">
    <location>
        <begin position="456"/>
        <end position="477"/>
    </location>
</feature>
<evidence type="ECO:0000313" key="5">
    <source>
        <dbReference type="Proteomes" id="UP001396334"/>
    </source>
</evidence>